<name>A0A428N5Z6_9BACI</name>
<feature type="region of interest" description="Disordered" evidence="1">
    <location>
        <begin position="18"/>
        <end position="101"/>
    </location>
</feature>
<feature type="compositionally biased region" description="Acidic residues" evidence="1">
    <location>
        <begin position="43"/>
        <end position="62"/>
    </location>
</feature>
<proteinExistence type="predicted"/>
<evidence type="ECO:0000313" key="3">
    <source>
        <dbReference type="EMBL" id="RSL33894.1"/>
    </source>
</evidence>
<reference evidence="3 4" key="1">
    <citation type="submission" date="2018-10" db="EMBL/GenBank/DDBJ databases">
        <title>Draft genome sequence of Bacillus salarius IM0101, isolated from a hypersaline soil in Inner Mongolia, China.</title>
        <authorList>
            <person name="Yamprayoonswat W."/>
            <person name="Boonvisut S."/>
            <person name="Jumpathong W."/>
            <person name="Sittihan S."/>
            <person name="Ruangsuj P."/>
            <person name="Wanthongcharoen S."/>
            <person name="Thongpramul N."/>
            <person name="Pimmason S."/>
            <person name="Yu B."/>
            <person name="Yasawong M."/>
        </authorList>
    </citation>
    <scope>NUCLEOTIDE SEQUENCE [LARGE SCALE GENOMIC DNA]</scope>
    <source>
        <strain evidence="3 4">IM0101</strain>
    </source>
</reference>
<feature type="compositionally biased region" description="Basic and acidic residues" evidence="1">
    <location>
        <begin position="63"/>
        <end position="74"/>
    </location>
</feature>
<feature type="signal peptide" evidence="2">
    <location>
        <begin position="1"/>
        <end position="23"/>
    </location>
</feature>
<keyword evidence="4" id="KW-1185">Reference proteome</keyword>
<dbReference type="OrthoDB" id="2952799at2"/>
<keyword evidence="2" id="KW-0732">Signal</keyword>
<feature type="compositionally biased region" description="Basic and acidic residues" evidence="1">
    <location>
        <begin position="156"/>
        <end position="181"/>
    </location>
</feature>
<dbReference type="AlphaFoldDB" id="A0A428N5Z6"/>
<accession>A0A428N5Z6</accession>
<feature type="compositionally biased region" description="Polar residues" evidence="1">
    <location>
        <begin position="78"/>
        <end position="95"/>
    </location>
</feature>
<protein>
    <submittedName>
        <fullName evidence="3">Uncharacterized protein</fullName>
    </submittedName>
</protein>
<feature type="region of interest" description="Disordered" evidence="1">
    <location>
        <begin position="116"/>
        <end position="197"/>
    </location>
</feature>
<feature type="compositionally biased region" description="Polar residues" evidence="1">
    <location>
        <begin position="132"/>
        <end position="155"/>
    </location>
</feature>
<evidence type="ECO:0000313" key="4">
    <source>
        <dbReference type="Proteomes" id="UP000275076"/>
    </source>
</evidence>
<feature type="chain" id="PRO_5019487024" evidence="2">
    <location>
        <begin position="24"/>
        <end position="197"/>
    </location>
</feature>
<dbReference type="RefSeq" id="WP_125555165.1">
    <property type="nucleotide sequence ID" value="NZ_RBVX01000005.1"/>
</dbReference>
<dbReference type="Proteomes" id="UP000275076">
    <property type="component" value="Unassembled WGS sequence"/>
</dbReference>
<dbReference type="EMBL" id="RBVX01000005">
    <property type="protein sequence ID" value="RSL33894.1"/>
    <property type="molecule type" value="Genomic_DNA"/>
</dbReference>
<evidence type="ECO:0000256" key="1">
    <source>
        <dbReference type="SAM" id="MobiDB-lite"/>
    </source>
</evidence>
<organism evidence="3 4">
    <name type="scientific">Salibacterium salarium</name>
    <dbReference type="NCBI Taxonomy" id="284579"/>
    <lineage>
        <taxon>Bacteria</taxon>
        <taxon>Bacillati</taxon>
        <taxon>Bacillota</taxon>
        <taxon>Bacilli</taxon>
        <taxon>Bacillales</taxon>
        <taxon>Bacillaceae</taxon>
    </lineage>
</organism>
<comment type="caution">
    <text evidence="3">The sequence shown here is derived from an EMBL/GenBank/DDBJ whole genome shotgun (WGS) entry which is preliminary data.</text>
</comment>
<sequence>MKKTVTSLVLGSGLLFLPLQGHASPNGSFWTPAEEEKSNNETSDQEFDELWGDAQEEAEKADEDNRTEEQKLEDFDQQWDSFGNNNTGEDTSNNGFGLLSGEMDGFGAFNQLWNSISSSKDNEDSNTEEESINPTSSPSFDEGVSTSTDQNQEPSSFDKKWNQFGEKFDSTYEGENDKSYEWEESFDSSTGTYERSN</sequence>
<evidence type="ECO:0000256" key="2">
    <source>
        <dbReference type="SAM" id="SignalP"/>
    </source>
</evidence>
<feature type="compositionally biased region" description="Polar residues" evidence="1">
    <location>
        <begin position="187"/>
        <end position="197"/>
    </location>
</feature>
<gene>
    <name evidence="3" type="ORF">D7Z54_07160</name>
</gene>